<dbReference type="STRING" id="1508404.JMA_13950"/>
<dbReference type="HOGENOM" id="CLU_094948_1_0_9"/>
<evidence type="ECO:0000259" key="2">
    <source>
        <dbReference type="Pfam" id="PF00326"/>
    </source>
</evidence>
<dbReference type="InterPro" id="IPR029058">
    <property type="entry name" value="AB_hydrolase_fold"/>
</dbReference>
<keyword evidence="4" id="KW-1185">Reference proteome</keyword>
<evidence type="ECO:0000313" key="4">
    <source>
        <dbReference type="Proteomes" id="UP000031449"/>
    </source>
</evidence>
<dbReference type="InterPro" id="IPR001375">
    <property type="entry name" value="Peptidase_S9_cat"/>
</dbReference>
<dbReference type="Gene3D" id="3.40.50.1820">
    <property type="entry name" value="alpha/beta hydrolase"/>
    <property type="match status" value="1"/>
</dbReference>
<dbReference type="BioCyc" id="JESP1508404:G14D9-10649-MONOMER"/>
<name>A0A0B5APW0_9BACL</name>
<dbReference type="Proteomes" id="UP000031449">
    <property type="component" value="Chromosome"/>
</dbReference>
<keyword evidence="1" id="KW-0378">Hydrolase</keyword>
<feature type="domain" description="Peptidase S9 prolyl oligopeptidase catalytic" evidence="2">
    <location>
        <begin position="44"/>
        <end position="238"/>
    </location>
</feature>
<dbReference type="OrthoDB" id="31158at2"/>
<dbReference type="KEGG" id="jeo:JMA_13950"/>
<dbReference type="AlphaFoldDB" id="A0A0B5APW0"/>
<dbReference type="Pfam" id="PF00326">
    <property type="entry name" value="Peptidase_S9"/>
    <property type="match status" value="1"/>
</dbReference>
<dbReference type="EMBL" id="CP009416">
    <property type="protein sequence ID" value="AJD90712.1"/>
    <property type="molecule type" value="Genomic_DNA"/>
</dbReference>
<organism evidence="3 4">
    <name type="scientific">Jeotgalibacillus malaysiensis</name>
    <dbReference type="NCBI Taxonomy" id="1508404"/>
    <lineage>
        <taxon>Bacteria</taxon>
        <taxon>Bacillati</taxon>
        <taxon>Bacillota</taxon>
        <taxon>Bacilli</taxon>
        <taxon>Bacillales</taxon>
        <taxon>Caryophanaceae</taxon>
        <taxon>Jeotgalibacillus</taxon>
    </lineage>
</organism>
<dbReference type="InterPro" id="IPR050261">
    <property type="entry name" value="FrsA_esterase"/>
</dbReference>
<dbReference type="PANTHER" id="PTHR22946:SF9">
    <property type="entry name" value="POLYKETIDE TRANSFERASE AF380"/>
    <property type="match status" value="1"/>
</dbReference>
<dbReference type="SUPFAM" id="SSF53474">
    <property type="entry name" value="alpha/beta-Hydrolases"/>
    <property type="match status" value="1"/>
</dbReference>
<protein>
    <recommendedName>
        <fullName evidence="2">Peptidase S9 prolyl oligopeptidase catalytic domain-containing protein</fullName>
    </recommendedName>
</protein>
<dbReference type="GO" id="GO:0008236">
    <property type="term" value="F:serine-type peptidase activity"/>
    <property type="evidence" value="ECO:0007669"/>
    <property type="project" value="InterPro"/>
</dbReference>
<dbReference type="GO" id="GO:0052689">
    <property type="term" value="F:carboxylic ester hydrolase activity"/>
    <property type="evidence" value="ECO:0007669"/>
    <property type="project" value="UniProtKB-ARBA"/>
</dbReference>
<reference evidence="3 4" key="1">
    <citation type="submission" date="2014-08" db="EMBL/GenBank/DDBJ databases">
        <title>Complete genome of a marine bacteria Jeotgalibacillus malaysiensis.</title>
        <authorList>
            <person name="Yaakop A.S."/>
            <person name="Chan K.-G."/>
            <person name="Goh K.M."/>
        </authorList>
    </citation>
    <scope>NUCLEOTIDE SEQUENCE [LARGE SCALE GENOMIC DNA]</scope>
    <source>
        <strain evidence="3 4">D5</strain>
    </source>
</reference>
<sequence>MIEIHNQNIAGIPCLLVENKQVQHSPVIFFFHGFMSAKEHNLHYAYLLAEKGINVVLPDAAYHGARSDGSDEMVMSTRFWQIVVRSIEEFNAMKQELVSTGYAKEGKIGAAGTSMGGITTLGSLKRYEWIHTGVSLMGSPAYVGFAKAQIQHFERNGFKLPMSDEEIDEQLKVLEAYDLSLHPEKLNNRPLMFWHGKADTVVPYEPTYAFFKSIHQAYDNKENLKFITEETEGHKVTRKGLLETIKWFDLHMQT</sequence>
<dbReference type="GO" id="GO:0006508">
    <property type="term" value="P:proteolysis"/>
    <property type="evidence" value="ECO:0007669"/>
    <property type="project" value="InterPro"/>
</dbReference>
<gene>
    <name evidence="3" type="ORF">JMA_13950</name>
</gene>
<accession>A0A0B5APW0</accession>
<proteinExistence type="predicted"/>
<evidence type="ECO:0000256" key="1">
    <source>
        <dbReference type="ARBA" id="ARBA00022801"/>
    </source>
</evidence>
<dbReference type="PANTHER" id="PTHR22946">
    <property type="entry name" value="DIENELACTONE HYDROLASE DOMAIN-CONTAINING PROTEIN-RELATED"/>
    <property type="match status" value="1"/>
</dbReference>
<evidence type="ECO:0000313" key="3">
    <source>
        <dbReference type="EMBL" id="AJD90712.1"/>
    </source>
</evidence>